<dbReference type="OrthoDB" id="1732493at2759"/>
<dbReference type="AlphaFoldDB" id="A8Q5Z8"/>
<dbReference type="PANTHER" id="PTHR24056">
    <property type="entry name" value="CELL DIVISION PROTEIN KINASE"/>
    <property type="match status" value="1"/>
</dbReference>
<dbReference type="InterPro" id="IPR000719">
    <property type="entry name" value="Prot_kinase_dom"/>
</dbReference>
<dbReference type="InterPro" id="IPR050108">
    <property type="entry name" value="CDK"/>
</dbReference>
<keyword evidence="4" id="KW-0597">Phosphoprotein</keyword>
<dbReference type="InterPro" id="IPR037770">
    <property type="entry name" value="CDK7"/>
</dbReference>
<evidence type="ECO:0000256" key="10">
    <source>
        <dbReference type="PIRSR" id="PIRSR637770-2"/>
    </source>
</evidence>
<evidence type="ECO:0000256" key="9">
    <source>
        <dbReference type="PIRSR" id="PIRSR637770-1"/>
    </source>
</evidence>
<feature type="binding site" evidence="11">
    <location>
        <position position="47"/>
    </location>
    <ligand>
        <name>ATP</name>
        <dbReference type="ChEBI" id="CHEBI:30616"/>
    </ligand>
</feature>
<protein>
    <recommendedName>
        <fullName evidence="2">[RNA-polymerase]-subunit kinase</fullName>
        <ecNumber evidence="2">2.7.11.23</ecNumber>
    </recommendedName>
</protein>
<dbReference type="CDD" id="cd07841">
    <property type="entry name" value="STKc_CDK7"/>
    <property type="match status" value="1"/>
</dbReference>
<dbReference type="InterPro" id="IPR011009">
    <property type="entry name" value="Kinase-like_dom_sf"/>
</dbReference>
<dbReference type="KEGG" id="mgl:MGL_2835"/>
<dbReference type="OMA" id="CLESEYF"/>
<keyword evidence="16" id="KW-1185">Reference proteome</keyword>
<dbReference type="GeneID" id="5854156"/>
<evidence type="ECO:0000256" key="6">
    <source>
        <dbReference type="ARBA" id="ARBA00022741"/>
    </source>
</evidence>
<dbReference type="STRING" id="425265.A8Q5Z8"/>
<accession>A8Q5Z8</accession>
<gene>
    <name evidence="15" type="ORF">MGL_2835</name>
</gene>
<evidence type="ECO:0000256" key="12">
    <source>
        <dbReference type="RuleBase" id="RU000304"/>
    </source>
</evidence>
<feature type="domain" description="Protein kinase" evidence="14">
    <location>
        <begin position="17"/>
        <end position="302"/>
    </location>
</feature>
<feature type="binding site" evidence="10">
    <location>
        <position position="46"/>
    </location>
    <ligand>
        <name>ATP</name>
        <dbReference type="ChEBI" id="CHEBI:30616"/>
    </ligand>
</feature>
<keyword evidence="3 12" id="KW-0723">Serine/threonine-protein kinase</keyword>
<dbReference type="PANTHER" id="PTHR24056:SF0">
    <property type="entry name" value="CYCLIN-DEPENDENT KINASE 7"/>
    <property type="match status" value="1"/>
</dbReference>
<feature type="compositionally biased region" description="Polar residues" evidence="13">
    <location>
        <begin position="342"/>
        <end position="353"/>
    </location>
</feature>
<dbReference type="InterPro" id="IPR017441">
    <property type="entry name" value="Protein_kinase_ATP_BS"/>
</dbReference>
<keyword evidence="8 10" id="KW-0067">ATP-binding</keyword>
<dbReference type="GO" id="GO:0032968">
    <property type="term" value="P:positive regulation of transcription elongation by RNA polymerase II"/>
    <property type="evidence" value="ECO:0007669"/>
    <property type="project" value="UniProtKB-ARBA"/>
</dbReference>
<dbReference type="FunCoup" id="A8Q5Z8">
    <property type="interactions" value="654"/>
</dbReference>
<evidence type="ECO:0000256" key="4">
    <source>
        <dbReference type="ARBA" id="ARBA00022553"/>
    </source>
</evidence>
<evidence type="ECO:0000256" key="8">
    <source>
        <dbReference type="ARBA" id="ARBA00022840"/>
    </source>
</evidence>
<feature type="active site" description="Proton acceptor" evidence="9">
    <location>
        <position position="144"/>
    </location>
</feature>
<dbReference type="VEuPathDB" id="FungiDB:MGL_2835"/>
<name>A8Q5Z8_MALGO</name>
<dbReference type="Gene3D" id="3.30.200.20">
    <property type="entry name" value="Phosphorylase Kinase, domain 1"/>
    <property type="match status" value="1"/>
</dbReference>
<dbReference type="InParanoid" id="A8Q5Z8"/>
<evidence type="ECO:0000256" key="5">
    <source>
        <dbReference type="ARBA" id="ARBA00022679"/>
    </source>
</evidence>
<evidence type="ECO:0000256" key="2">
    <source>
        <dbReference type="ARBA" id="ARBA00012409"/>
    </source>
</evidence>
<dbReference type="Gene3D" id="1.10.510.10">
    <property type="entry name" value="Transferase(Phosphotransferase) domain 1"/>
    <property type="match status" value="1"/>
</dbReference>
<evidence type="ECO:0000256" key="1">
    <source>
        <dbReference type="ARBA" id="ARBA00006485"/>
    </source>
</evidence>
<proteinExistence type="inferred from homology"/>
<feature type="binding site" evidence="10">
    <location>
        <begin position="23"/>
        <end position="31"/>
    </location>
    <ligand>
        <name>ATP</name>
        <dbReference type="ChEBI" id="CHEBI:30616"/>
    </ligand>
</feature>
<organism evidence="15 16">
    <name type="scientific">Malassezia globosa (strain ATCC MYA-4612 / CBS 7966)</name>
    <name type="common">Dandruff-associated fungus</name>
    <dbReference type="NCBI Taxonomy" id="425265"/>
    <lineage>
        <taxon>Eukaryota</taxon>
        <taxon>Fungi</taxon>
        <taxon>Dikarya</taxon>
        <taxon>Basidiomycota</taxon>
        <taxon>Ustilaginomycotina</taxon>
        <taxon>Malasseziomycetes</taxon>
        <taxon>Malasseziales</taxon>
        <taxon>Malasseziaceae</taxon>
        <taxon>Malassezia</taxon>
    </lineage>
</organism>
<dbReference type="FunFam" id="1.10.510.10:FF:000097">
    <property type="entry name" value="Putative cyclin-dependent kinase 7"/>
    <property type="match status" value="1"/>
</dbReference>
<reference evidence="15 16" key="1">
    <citation type="journal article" date="2007" name="Proc. Natl. Acad. Sci. U.S.A.">
        <title>Dandruff-associated Malassezia genomes reveal convergent and divergent virulence traits shared with plant and human fungal pathogens.</title>
        <authorList>
            <person name="Xu J."/>
            <person name="Saunders C.W."/>
            <person name="Hu P."/>
            <person name="Grant R.A."/>
            <person name="Boekhout T."/>
            <person name="Kuramae E.E."/>
            <person name="Kronstad J.W."/>
            <person name="Deangelis Y.M."/>
            <person name="Reeder N.L."/>
            <person name="Johnstone K.R."/>
            <person name="Leland M."/>
            <person name="Fieno A.M."/>
            <person name="Begley W.M."/>
            <person name="Sun Y."/>
            <person name="Lacey M.P."/>
            <person name="Chaudhary T."/>
            <person name="Keough T."/>
            <person name="Chu L."/>
            <person name="Sears R."/>
            <person name="Yuan B."/>
            <person name="Dawson T.L.Jr."/>
        </authorList>
    </citation>
    <scope>NUCLEOTIDE SEQUENCE [LARGE SCALE GENOMIC DNA]</scope>
    <source>
        <strain evidence="16">ATCC MYA-4612 / CBS 7966</strain>
    </source>
</reference>
<keyword evidence="5" id="KW-0808">Transferase</keyword>
<dbReference type="PROSITE" id="PS00108">
    <property type="entry name" value="PROTEIN_KINASE_ST"/>
    <property type="match status" value="1"/>
</dbReference>
<evidence type="ECO:0000313" key="15">
    <source>
        <dbReference type="EMBL" id="EDP42635.1"/>
    </source>
</evidence>
<dbReference type="Pfam" id="PF00069">
    <property type="entry name" value="Pkinase"/>
    <property type="match status" value="1"/>
</dbReference>
<evidence type="ECO:0000256" key="3">
    <source>
        <dbReference type="ARBA" id="ARBA00022527"/>
    </source>
</evidence>
<sequence>MASEETRRLNHQVRTKYEKIDKIGEGTFASVFLARNVETGSKVAIKKLKIAAAGTRDGIDITAMREFKFLKELRHPNIVALLDVFSSGASAPAINLVLEYLNTDLEAIIKDRSLLFRAHDIKSWMNMLCRGIEYCHRNWCLHRDLKPSNLLISPRGVLKIADFGLARECGDPGARMTSQVVTRWYRAPELLLGSRAYSAGVDMWAVGCIFAELMLRTPYLPGDSDASQLTTIFRALGTPSQADWPHHQSLPNYAPFEQFPKQNLALLFTAASPESLDFLAQCLRYDPLRRLRSTDALQHAYFRTGPLPTPPDQLPRPASSMPDLSEKGSPTTTGDGGAVLPPQTSTSGPQNAQGPKKRVLDNEEIAKRRRLAHLVAFT</sequence>
<dbReference type="PROSITE" id="PS50011">
    <property type="entry name" value="PROTEIN_KINASE_DOM"/>
    <property type="match status" value="1"/>
</dbReference>
<comment type="caution">
    <text evidence="15">The sequence shown here is derived from an EMBL/GenBank/DDBJ whole genome shotgun (WGS) entry which is preliminary data.</text>
</comment>
<comment type="similarity">
    <text evidence="1">Belongs to the protein kinase superfamily. CMGC Ser/Thr protein kinase family. CDC2/CDKX subfamily.</text>
</comment>
<dbReference type="PROSITE" id="PS00107">
    <property type="entry name" value="PROTEIN_KINASE_ATP"/>
    <property type="match status" value="1"/>
</dbReference>
<dbReference type="Proteomes" id="UP000008837">
    <property type="component" value="Unassembled WGS sequence"/>
</dbReference>
<dbReference type="EC" id="2.7.11.23" evidence="2"/>
<evidence type="ECO:0000256" key="11">
    <source>
        <dbReference type="PROSITE-ProRule" id="PRU10141"/>
    </source>
</evidence>
<dbReference type="SUPFAM" id="SSF56112">
    <property type="entry name" value="Protein kinase-like (PK-like)"/>
    <property type="match status" value="1"/>
</dbReference>
<dbReference type="RefSeq" id="XP_001729849.1">
    <property type="nucleotide sequence ID" value="XM_001729797.1"/>
</dbReference>
<dbReference type="InterPro" id="IPR008271">
    <property type="entry name" value="Ser/Thr_kinase_AS"/>
</dbReference>
<dbReference type="GO" id="GO:0005737">
    <property type="term" value="C:cytoplasm"/>
    <property type="evidence" value="ECO:0007669"/>
    <property type="project" value="TreeGrafter"/>
</dbReference>
<dbReference type="GO" id="GO:0005524">
    <property type="term" value="F:ATP binding"/>
    <property type="evidence" value="ECO:0007669"/>
    <property type="project" value="UniProtKB-UniRule"/>
</dbReference>
<keyword evidence="7" id="KW-0418">Kinase</keyword>
<evidence type="ECO:0000256" key="7">
    <source>
        <dbReference type="ARBA" id="ARBA00022777"/>
    </source>
</evidence>
<feature type="region of interest" description="Disordered" evidence="13">
    <location>
        <begin position="302"/>
        <end position="365"/>
    </location>
</feature>
<keyword evidence="6 10" id="KW-0547">Nucleotide-binding</keyword>
<evidence type="ECO:0000256" key="13">
    <source>
        <dbReference type="SAM" id="MobiDB-lite"/>
    </source>
</evidence>
<dbReference type="GO" id="GO:0070985">
    <property type="term" value="C:transcription factor TFIIK complex"/>
    <property type="evidence" value="ECO:0007669"/>
    <property type="project" value="InterPro"/>
</dbReference>
<dbReference type="GO" id="GO:0008353">
    <property type="term" value="F:RNA polymerase II CTD heptapeptide repeat kinase activity"/>
    <property type="evidence" value="ECO:0007669"/>
    <property type="project" value="UniProtKB-EC"/>
</dbReference>
<dbReference type="SMART" id="SM00220">
    <property type="entry name" value="S_TKc"/>
    <property type="match status" value="1"/>
</dbReference>
<evidence type="ECO:0000313" key="16">
    <source>
        <dbReference type="Proteomes" id="UP000008837"/>
    </source>
</evidence>
<dbReference type="EMBL" id="AAYY01000010">
    <property type="protein sequence ID" value="EDP42635.1"/>
    <property type="molecule type" value="Genomic_DNA"/>
</dbReference>
<dbReference type="GO" id="GO:0004693">
    <property type="term" value="F:cyclin-dependent protein serine/threonine kinase activity"/>
    <property type="evidence" value="ECO:0007669"/>
    <property type="project" value="TreeGrafter"/>
</dbReference>
<evidence type="ECO:0000259" key="14">
    <source>
        <dbReference type="PROSITE" id="PS50011"/>
    </source>
</evidence>